<keyword evidence="4" id="KW-0560">Oxidoreductase</keyword>
<gene>
    <name evidence="6" type="ORF">CkaCkLH20_11651</name>
</gene>
<dbReference type="PROSITE" id="PS00862">
    <property type="entry name" value="OX2_COVAL_FAD"/>
    <property type="match status" value="1"/>
</dbReference>
<dbReference type="PANTHER" id="PTHR42973">
    <property type="entry name" value="BINDING OXIDOREDUCTASE, PUTATIVE (AFU_ORTHOLOGUE AFUA_1G17690)-RELATED"/>
    <property type="match status" value="1"/>
</dbReference>
<dbReference type="Gene3D" id="3.40.462.20">
    <property type="match status" value="1"/>
</dbReference>
<organism evidence="6 7">
    <name type="scientific">Colletotrichum karsti</name>
    <dbReference type="NCBI Taxonomy" id="1095194"/>
    <lineage>
        <taxon>Eukaryota</taxon>
        <taxon>Fungi</taxon>
        <taxon>Dikarya</taxon>
        <taxon>Ascomycota</taxon>
        <taxon>Pezizomycotina</taxon>
        <taxon>Sordariomycetes</taxon>
        <taxon>Hypocreomycetidae</taxon>
        <taxon>Glomerellales</taxon>
        <taxon>Glomerellaceae</taxon>
        <taxon>Colletotrichum</taxon>
        <taxon>Colletotrichum boninense species complex</taxon>
    </lineage>
</organism>
<dbReference type="InterPro" id="IPR006094">
    <property type="entry name" value="Oxid_FAD_bind_N"/>
</dbReference>
<accession>A0A9P6HV35</accession>
<reference evidence="6" key="1">
    <citation type="submission" date="2020-03" db="EMBL/GenBank/DDBJ databases">
        <authorList>
            <person name="He L."/>
        </authorList>
    </citation>
    <scope>NUCLEOTIDE SEQUENCE</scope>
    <source>
        <strain evidence="6">CkLH20</strain>
    </source>
</reference>
<evidence type="ECO:0000256" key="3">
    <source>
        <dbReference type="ARBA" id="ARBA00022827"/>
    </source>
</evidence>
<dbReference type="AlphaFoldDB" id="A0A9P6HV35"/>
<evidence type="ECO:0000256" key="1">
    <source>
        <dbReference type="ARBA" id="ARBA00005466"/>
    </source>
</evidence>
<protein>
    <submittedName>
        <fullName evidence="6">Berberine bridge enzyme</fullName>
    </submittedName>
</protein>
<dbReference type="InterPro" id="IPR006093">
    <property type="entry name" value="Oxy_OxRdtase_FAD_BS"/>
</dbReference>
<dbReference type="InterPro" id="IPR050416">
    <property type="entry name" value="FAD-linked_Oxidoreductase"/>
</dbReference>
<evidence type="ECO:0000313" key="7">
    <source>
        <dbReference type="Proteomes" id="UP000781932"/>
    </source>
</evidence>
<dbReference type="GO" id="GO:0016491">
    <property type="term" value="F:oxidoreductase activity"/>
    <property type="evidence" value="ECO:0007669"/>
    <property type="project" value="UniProtKB-KW"/>
</dbReference>
<dbReference type="Pfam" id="PF01565">
    <property type="entry name" value="FAD_binding_4"/>
    <property type="match status" value="1"/>
</dbReference>
<dbReference type="SUPFAM" id="SSF56176">
    <property type="entry name" value="FAD-binding/transporter-associated domain-like"/>
    <property type="match status" value="1"/>
</dbReference>
<dbReference type="Pfam" id="PF08031">
    <property type="entry name" value="BBE"/>
    <property type="match status" value="1"/>
</dbReference>
<evidence type="ECO:0000313" key="6">
    <source>
        <dbReference type="EMBL" id="KAF9870979.1"/>
    </source>
</evidence>
<dbReference type="Gene3D" id="3.30.465.10">
    <property type="match status" value="1"/>
</dbReference>
<evidence type="ECO:0000259" key="5">
    <source>
        <dbReference type="PROSITE" id="PS51387"/>
    </source>
</evidence>
<keyword evidence="2" id="KW-0285">Flavoprotein</keyword>
<name>A0A9P6HV35_9PEZI</name>
<dbReference type="InterPro" id="IPR012951">
    <property type="entry name" value="BBE"/>
</dbReference>
<proteinExistence type="inferred from homology"/>
<comment type="caution">
    <text evidence="6">The sequence shown here is derived from an EMBL/GenBank/DDBJ whole genome shotgun (WGS) entry which is preliminary data.</text>
</comment>
<reference evidence="6" key="2">
    <citation type="submission" date="2020-11" db="EMBL/GenBank/DDBJ databases">
        <title>Whole genome sequencing of Colletotrichum sp.</title>
        <authorList>
            <person name="Li H."/>
        </authorList>
    </citation>
    <scope>NUCLEOTIDE SEQUENCE</scope>
    <source>
        <strain evidence="6">CkLH20</strain>
    </source>
</reference>
<dbReference type="InterPro" id="IPR016169">
    <property type="entry name" value="FAD-bd_PCMH_sub2"/>
</dbReference>
<dbReference type="GeneID" id="62167439"/>
<dbReference type="OrthoDB" id="415825at2759"/>
<sequence>MAFAESYKKVSDLRMTNMKSTKQKTWRAAVTVAVAAAAARFYFAPGAGLQPATLESCINDVCAGRASCVRFGDDGMSDWVQPFNLGQTSVPVAVVRPKNAGEVAGVVKCALKHDTKVQAKAGGHSFANHGLGGENGAITIDMHHFQYTSVNMLNPSRSIRVGGGTRLGQIEEHLGPYKRAMPRGVCGDIGIGGHATVGGIGPMSRMWGTTLDHVEGVEVVTSNGTLVRANKKENPDLFFAIRGAGASFGIVTEFTMKTHPAPKEVLHYTHDFQSSSLEEKVDAFHQWQTLIADSTLDQRLGTEFTLTSGGGASISATWYGSEDDLQQSEILGKLPSGAAPALLSHETWESSLMKHGIQEARHKSTSPSKFFSKGLGFTKADLFSKAAISALFERATAQDQESGPWSIKFQAAGGAISDVPTSATAFAHRDKVMFYQSFAPSGCAATEGVLEGFHREILNGMATRTPGAYPGFADSELRDAQAAYWQGNLPVLEDIKASWDPMDVFHNPQSVRPRAS</sequence>
<evidence type="ECO:0000256" key="4">
    <source>
        <dbReference type="ARBA" id="ARBA00023002"/>
    </source>
</evidence>
<dbReference type="EMBL" id="JAATWM020000049">
    <property type="protein sequence ID" value="KAF9870979.1"/>
    <property type="molecule type" value="Genomic_DNA"/>
</dbReference>
<keyword evidence="3" id="KW-0274">FAD</keyword>
<comment type="similarity">
    <text evidence="1">Belongs to the oxygen-dependent FAD-linked oxidoreductase family.</text>
</comment>
<dbReference type="RefSeq" id="XP_038740440.1">
    <property type="nucleotide sequence ID" value="XM_038894365.1"/>
</dbReference>
<dbReference type="PANTHER" id="PTHR42973:SF17">
    <property type="entry name" value="OXIDASE, PUTATIVE (AFU_ORTHOLOGUE AFUA_6G14340)-RELATED"/>
    <property type="match status" value="1"/>
</dbReference>
<dbReference type="PROSITE" id="PS51387">
    <property type="entry name" value="FAD_PCMH"/>
    <property type="match status" value="1"/>
</dbReference>
<dbReference type="InterPro" id="IPR016166">
    <property type="entry name" value="FAD-bd_PCMH"/>
</dbReference>
<dbReference type="InterPro" id="IPR036318">
    <property type="entry name" value="FAD-bd_PCMH-like_sf"/>
</dbReference>
<evidence type="ECO:0000256" key="2">
    <source>
        <dbReference type="ARBA" id="ARBA00022630"/>
    </source>
</evidence>
<keyword evidence="7" id="KW-1185">Reference proteome</keyword>
<dbReference type="Proteomes" id="UP000781932">
    <property type="component" value="Unassembled WGS sequence"/>
</dbReference>
<dbReference type="GO" id="GO:0071949">
    <property type="term" value="F:FAD binding"/>
    <property type="evidence" value="ECO:0007669"/>
    <property type="project" value="InterPro"/>
</dbReference>
<feature type="domain" description="FAD-binding PCMH-type" evidence="5">
    <location>
        <begin position="87"/>
        <end position="261"/>
    </location>
</feature>